<dbReference type="Gene3D" id="3.40.50.1820">
    <property type="entry name" value="alpha/beta hydrolase"/>
    <property type="match status" value="1"/>
</dbReference>
<dbReference type="AlphaFoldDB" id="A0A061ISC4"/>
<protein>
    <recommendedName>
        <fullName evidence="3">Peptidase S9 prolyl oligopeptidase catalytic domain-containing protein</fullName>
    </recommendedName>
</protein>
<organism evidence="1 2">
    <name type="scientific">Trypanosoma rangeli SC58</name>
    <dbReference type="NCBI Taxonomy" id="429131"/>
    <lineage>
        <taxon>Eukaryota</taxon>
        <taxon>Discoba</taxon>
        <taxon>Euglenozoa</taxon>
        <taxon>Kinetoplastea</taxon>
        <taxon>Metakinetoplastina</taxon>
        <taxon>Trypanosomatida</taxon>
        <taxon>Trypanosomatidae</taxon>
        <taxon>Trypanosoma</taxon>
        <taxon>Herpetosoma</taxon>
    </lineage>
</organism>
<sequence>MIPRRKPYEDSPSLRHNIITVATPGITAQRSQLSRYTGVDGVDVLENTCSWQPHVGFVASKDHAEAELVAFQMGHEKYALTAEEDPPLLYHASCRVAPRLLHNVMASPEMDEIVYNKCSFNPLHWLLMLKEIFTSLAFSVYPRRCAYSQVRMTNIGGKRDQAVCQREIRRAVRIIKKTTVISQGDNDVAPHLLPGRSPPLKLVLFGCSRGATAIFYTAMKLPLELAQYVSLVVVEAPFDTLHNVITSSCWFPRFTLWFVRNFCEYDGDEPYSFDPDRVQLRCPIAFVMSRQDTRVPNKLTRRLIDTVKRECPQIPAVEVLQLKHSRHPLMAVGNREDQDAYVAFMEQLYDTYCS</sequence>
<reference evidence="1 2" key="1">
    <citation type="submission" date="2013-07" db="EMBL/GenBank/DDBJ databases">
        <authorList>
            <person name="Stoco P.H."/>
            <person name="Wagner G."/>
            <person name="Gerber A."/>
            <person name="Zaha A."/>
            <person name="Thompson C."/>
            <person name="Bartholomeu D.C."/>
            <person name="Luckemeyer D.D."/>
            <person name="Bahia D."/>
            <person name="Loreto E."/>
            <person name="Prestes E.B."/>
            <person name="Lima F.M."/>
            <person name="Rodrigues-Luiz G."/>
            <person name="Vallejo G.A."/>
            <person name="Filho J.F."/>
            <person name="Monteiro K.M."/>
            <person name="Tyler K.M."/>
            <person name="de Almeida L.G."/>
            <person name="Ortiz M.F."/>
            <person name="Siervo M.A."/>
            <person name="de Moraes M.H."/>
            <person name="Cunha O.L."/>
            <person name="Mendonca-Neto R."/>
            <person name="Silva R."/>
            <person name="Teixeira S.M."/>
            <person name="Murta S.M."/>
            <person name="Sincero T.C."/>
            <person name="Mendes T.A."/>
            <person name="Urmenyi T.P."/>
            <person name="Silva V.G."/>
            <person name="da Rocha W.D."/>
            <person name="Andersson B."/>
            <person name="Romanha A.J."/>
            <person name="Steindel M."/>
            <person name="de Vasconcelos A.T."/>
            <person name="Grisard E.C."/>
        </authorList>
    </citation>
    <scope>NUCLEOTIDE SEQUENCE [LARGE SCALE GENOMIC DNA]</scope>
    <source>
        <strain evidence="1 2">SC58</strain>
    </source>
</reference>
<dbReference type="SUPFAM" id="SSF53474">
    <property type="entry name" value="alpha/beta-Hydrolases"/>
    <property type="match status" value="1"/>
</dbReference>
<dbReference type="Proteomes" id="UP000031737">
    <property type="component" value="Unassembled WGS sequence"/>
</dbReference>
<dbReference type="OrthoDB" id="257265at2759"/>
<evidence type="ECO:0008006" key="3">
    <source>
        <dbReference type="Google" id="ProtNLM"/>
    </source>
</evidence>
<evidence type="ECO:0000313" key="1">
    <source>
        <dbReference type="EMBL" id="ESL05713.1"/>
    </source>
</evidence>
<dbReference type="InterPro" id="IPR029058">
    <property type="entry name" value="AB_hydrolase_fold"/>
</dbReference>
<comment type="caution">
    <text evidence="1">The sequence shown here is derived from an EMBL/GenBank/DDBJ whole genome shotgun (WGS) entry which is preliminary data.</text>
</comment>
<proteinExistence type="predicted"/>
<evidence type="ECO:0000313" key="2">
    <source>
        <dbReference type="Proteomes" id="UP000031737"/>
    </source>
</evidence>
<keyword evidence="2" id="KW-1185">Reference proteome</keyword>
<dbReference type="VEuPathDB" id="TriTrypDB:TRSC58_06628"/>
<accession>A0A061ISC4</accession>
<name>A0A061ISC4_TRYRA</name>
<dbReference type="EMBL" id="AUPL01006628">
    <property type="protein sequence ID" value="ESL05713.1"/>
    <property type="molecule type" value="Genomic_DNA"/>
</dbReference>
<gene>
    <name evidence="1" type="ORF">TRSC58_06628</name>
</gene>